<evidence type="ECO:0000256" key="9">
    <source>
        <dbReference type="SAM" id="SignalP"/>
    </source>
</evidence>
<evidence type="ECO:0000256" key="2">
    <source>
        <dbReference type="ARBA" id="ARBA00007613"/>
    </source>
</evidence>
<reference evidence="10" key="1">
    <citation type="submission" date="2023-03" db="EMBL/GenBank/DDBJ databases">
        <title>Lomoglobus Profundus gen. nov., sp. nov., a novel member of the phylum Verrucomicrobia, isolated from deep-marine sediment of South China Sea.</title>
        <authorList>
            <person name="Ahmad T."/>
            <person name="Ishaq S.E."/>
            <person name="Wang F."/>
        </authorList>
    </citation>
    <scope>NUCLEOTIDE SEQUENCE</scope>
    <source>
        <strain evidence="10">LMO-M01</strain>
    </source>
</reference>
<organism evidence="10 11">
    <name type="scientific">Synoicihabitans lomoniglobus</name>
    <dbReference type="NCBI Taxonomy" id="2909285"/>
    <lineage>
        <taxon>Bacteria</taxon>
        <taxon>Pseudomonadati</taxon>
        <taxon>Verrucomicrobiota</taxon>
        <taxon>Opitutia</taxon>
        <taxon>Opitutales</taxon>
        <taxon>Opitutaceae</taxon>
        <taxon>Synoicihabitans</taxon>
    </lineage>
</organism>
<dbReference type="Proteomes" id="UP001218638">
    <property type="component" value="Chromosome"/>
</dbReference>
<keyword evidence="11" id="KW-1185">Reference proteome</keyword>
<dbReference type="InterPro" id="IPR051906">
    <property type="entry name" value="TolC-like"/>
</dbReference>
<dbReference type="Pfam" id="PF02321">
    <property type="entry name" value="OEP"/>
    <property type="match status" value="2"/>
</dbReference>
<feature type="signal peptide" evidence="9">
    <location>
        <begin position="1"/>
        <end position="20"/>
    </location>
</feature>
<dbReference type="SUPFAM" id="SSF56954">
    <property type="entry name" value="Outer membrane efflux proteins (OEP)"/>
    <property type="match status" value="1"/>
</dbReference>
<dbReference type="Gene3D" id="1.20.1600.10">
    <property type="entry name" value="Outer membrane efflux proteins (OEP)"/>
    <property type="match status" value="1"/>
</dbReference>
<name>A0AAF0I3H3_9BACT</name>
<feature type="region of interest" description="Disordered" evidence="8">
    <location>
        <begin position="83"/>
        <end position="104"/>
    </location>
</feature>
<dbReference type="GO" id="GO:1990281">
    <property type="term" value="C:efflux pump complex"/>
    <property type="evidence" value="ECO:0007669"/>
    <property type="project" value="TreeGrafter"/>
</dbReference>
<dbReference type="PANTHER" id="PTHR30026:SF23">
    <property type="entry name" value="TO APRF-PUTATIVE OUTER MEMBRANE EFFLUX PROTEIN OR SECRETED ALKALINE PHOSPHATASE-RELATED"/>
    <property type="match status" value="1"/>
</dbReference>
<dbReference type="GO" id="GO:0015562">
    <property type="term" value="F:efflux transmembrane transporter activity"/>
    <property type="evidence" value="ECO:0007669"/>
    <property type="project" value="InterPro"/>
</dbReference>
<feature type="chain" id="PRO_5042004941" evidence="9">
    <location>
        <begin position="21"/>
        <end position="494"/>
    </location>
</feature>
<protein>
    <submittedName>
        <fullName evidence="10">TolC family protein</fullName>
    </submittedName>
</protein>
<evidence type="ECO:0000256" key="7">
    <source>
        <dbReference type="ARBA" id="ARBA00023237"/>
    </source>
</evidence>
<comment type="similarity">
    <text evidence="2">Belongs to the outer membrane factor (OMF) (TC 1.B.17) family.</text>
</comment>
<gene>
    <name evidence="10" type="ORF">PXH66_04655</name>
</gene>
<dbReference type="PANTHER" id="PTHR30026">
    <property type="entry name" value="OUTER MEMBRANE PROTEIN TOLC"/>
    <property type="match status" value="1"/>
</dbReference>
<evidence type="ECO:0000313" key="11">
    <source>
        <dbReference type="Proteomes" id="UP001218638"/>
    </source>
</evidence>
<evidence type="ECO:0000256" key="3">
    <source>
        <dbReference type="ARBA" id="ARBA00022448"/>
    </source>
</evidence>
<evidence type="ECO:0000256" key="1">
    <source>
        <dbReference type="ARBA" id="ARBA00004442"/>
    </source>
</evidence>
<proteinExistence type="inferred from homology"/>
<comment type="subcellular location">
    <subcellularLocation>
        <location evidence="1">Cell outer membrane</location>
    </subcellularLocation>
</comment>
<keyword evidence="5" id="KW-0812">Transmembrane</keyword>
<accession>A0AAF0I3H3</accession>
<dbReference type="KEGG" id="slom:PXH66_04655"/>
<evidence type="ECO:0000256" key="8">
    <source>
        <dbReference type="SAM" id="MobiDB-lite"/>
    </source>
</evidence>
<sequence length="494" mass="53426">MSRLIRPVALALTLATVSFAQDTAPASLPVLTLEEVVAQALDQNFSLEIQRFSSETAAAAVDVADADYDPRFQVTASTGVTQQAQPSSTLDGVTSVGPRSDTGNIRAGVSQKIVTGATVEAGANLRRSKSNSRNALLNPAYNSDVSLSVSQPLLRGFGKSINQAAIARARLGVERADLDFKSAVLDVVRNVEAAYFNLAFARQQLAVREFSLNVAQELLNENEAKRETGVATDLDVLQAQVGVANANRNVLLAQQTVSDREDALKALISRFELDQPLGPIELGEISVPSVSFDRSYQLARTNRPDYASTALSVEQLRLDERTAKNSRKATLDLGADVGLNSIDGNAGDSTSNVWNGDGYSWQVDLQLIVPWGFRAEKARHAQAVAALGREETRLVQLEQSIMVDVRAAIRSVQTNAESLRISQLATQLSQDQFDLEKARFDAGLSTFRRVQEAQEDLDTARVNELQAAVALRVAQADLARLEGSSLARYSIELE</sequence>
<keyword evidence="6" id="KW-0472">Membrane</keyword>
<dbReference type="EMBL" id="CP119075">
    <property type="protein sequence ID" value="WED66134.1"/>
    <property type="molecule type" value="Genomic_DNA"/>
</dbReference>
<evidence type="ECO:0000313" key="10">
    <source>
        <dbReference type="EMBL" id="WED66134.1"/>
    </source>
</evidence>
<dbReference type="InterPro" id="IPR003423">
    <property type="entry name" value="OMP_efflux"/>
</dbReference>
<evidence type="ECO:0000256" key="6">
    <source>
        <dbReference type="ARBA" id="ARBA00023136"/>
    </source>
</evidence>
<evidence type="ECO:0000256" key="5">
    <source>
        <dbReference type="ARBA" id="ARBA00022692"/>
    </source>
</evidence>
<evidence type="ECO:0000256" key="4">
    <source>
        <dbReference type="ARBA" id="ARBA00022452"/>
    </source>
</evidence>
<keyword evidence="4" id="KW-1134">Transmembrane beta strand</keyword>
<feature type="compositionally biased region" description="Polar residues" evidence="8">
    <location>
        <begin position="83"/>
        <end position="92"/>
    </location>
</feature>
<keyword evidence="9" id="KW-0732">Signal</keyword>
<dbReference type="RefSeq" id="WP_330931325.1">
    <property type="nucleotide sequence ID" value="NZ_CP119075.1"/>
</dbReference>
<keyword evidence="7" id="KW-0998">Cell outer membrane</keyword>
<dbReference type="GO" id="GO:0009279">
    <property type="term" value="C:cell outer membrane"/>
    <property type="evidence" value="ECO:0007669"/>
    <property type="project" value="UniProtKB-SubCell"/>
</dbReference>
<keyword evidence="3" id="KW-0813">Transport</keyword>
<dbReference type="AlphaFoldDB" id="A0AAF0I3H3"/>
<dbReference type="GO" id="GO:0015288">
    <property type="term" value="F:porin activity"/>
    <property type="evidence" value="ECO:0007669"/>
    <property type="project" value="TreeGrafter"/>
</dbReference>